<dbReference type="InterPro" id="IPR036527">
    <property type="entry name" value="SCP2_sterol-bd_dom_sf"/>
</dbReference>
<keyword evidence="4 7" id="KW-0175">Coiled coil</keyword>
<evidence type="ECO:0000256" key="7">
    <source>
        <dbReference type="SAM" id="Coils"/>
    </source>
</evidence>
<organism evidence="11">
    <name type="scientific">Perkinsus marinus (strain ATCC 50983 / TXsc)</name>
    <dbReference type="NCBI Taxonomy" id="423536"/>
    <lineage>
        <taxon>Eukaryota</taxon>
        <taxon>Sar</taxon>
        <taxon>Alveolata</taxon>
        <taxon>Perkinsozoa</taxon>
        <taxon>Perkinsea</taxon>
        <taxon>Perkinsida</taxon>
        <taxon>Perkinsidae</taxon>
        <taxon>Perkinsus</taxon>
    </lineage>
</organism>
<feature type="region of interest" description="Disordered" evidence="8">
    <location>
        <begin position="304"/>
        <end position="355"/>
    </location>
</feature>
<dbReference type="PANTHER" id="PTHR21547">
    <property type="entry name" value="CLUSTERIN ASSOCIATED PROTEIN 1"/>
    <property type="match status" value="1"/>
</dbReference>
<protein>
    <recommendedName>
        <fullName evidence="9">SCP2 domain-containing protein</fullName>
    </recommendedName>
</protein>
<proteinExistence type="inferred from homology"/>
<evidence type="ECO:0000259" key="9">
    <source>
        <dbReference type="Pfam" id="PF02036"/>
    </source>
</evidence>
<evidence type="ECO:0000256" key="6">
    <source>
        <dbReference type="ARBA" id="ARBA00023273"/>
    </source>
</evidence>
<dbReference type="Proteomes" id="UP000007800">
    <property type="component" value="Unassembled WGS sequence"/>
</dbReference>
<dbReference type="GeneID" id="9058054"/>
<dbReference type="GO" id="GO:0030992">
    <property type="term" value="C:intraciliary transport particle B"/>
    <property type="evidence" value="ECO:0007669"/>
    <property type="project" value="TreeGrafter"/>
</dbReference>
<accession>C5KSL6</accession>
<dbReference type="OrthoDB" id="438545at2759"/>
<gene>
    <name evidence="10" type="ORF">Pmar_PMAR002420</name>
</gene>
<dbReference type="EMBL" id="GG676066">
    <property type="protein sequence ID" value="EER12510.1"/>
    <property type="molecule type" value="Genomic_DNA"/>
</dbReference>
<dbReference type="Gene3D" id="3.30.1050.10">
    <property type="entry name" value="SCP2 sterol-binding domain"/>
    <property type="match status" value="1"/>
</dbReference>
<evidence type="ECO:0000313" key="10">
    <source>
        <dbReference type="EMBL" id="EER12510.1"/>
    </source>
</evidence>
<dbReference type="SUPFAM" id="SSF55718">
    <property type="entry name" value="SCP-like"/>
    <property type="match status" value="1"/>
</dbReference>
<evidence type="ECO:0000256" key="3">
    <source>
        <dbReference type="ARBA" id="ARBA00022794"/>
    </source>
</evidence>
<feature type="coiled-coil region" evidence="7">
    <location>
        <begin position="234"/>
        <end position="266"/>
    </location>
</feature>
<evidence type="ECO:0000256" key="8">
    <source>
        <dbReference type="SAM" id="MobiDB-lite"/>
    </source>
</evidence>
<dbReference type="GO" id="GO:0060271">
    <property type="term" value="P:cilium assembly"/>
    <property type="evidence" value="ECO:0007669"/>
    <property type="project" value="TreeGrafter"/>
</dbReference>
<dbReference type="RefSeq" id="XP_002780715.1">
    <property type="nucleotide sequence ID" value="XM_002780669.1"/>
</dbReference>
<evidence type="ECO:0000313" key="11">
    <source>
        <dbReference type="Proteomes" id="UP000007800"/>
    </source>
</evidence>
<keyword evidence="6" id="KW-0966">Cell projection</keyword>
<evidence type="ECO:0000256" key="1">
    <source>
        <dbReference type="ARBA" id="ARBA00004138"/>
    </source>
</evidence>
<feature type="domain" description="SCP2" evidence="9">
    <location>
        <begin position="394"/>
        <end position="485"/>
    </location>
</feature>
<sequence length="520" mass="58698">MSFREVREFVECLRSLGFHRVVSISNFKEPNFELTAEIMDWLVTRLNPDVNLPEDIDTDTHRVEFIAQAIEAVGTCTNIRMNARKLYGADNYAVKEMLKVKVLEARAVGNGFNEDLRPMSSLSSEILEAGAKLHALLQVEAMPDTERAYGVRRARQKAVKFLEGISRNLSSDRERSNVERQVKKRRAELERTSKRLAGLRTVRPAFMDEYEELQEFMDQLYEAYVDRFRNLDYLEHELDILNREEEERIEANEKKLRALQKKLREEGFRQMEENEFGPPASNTDLGVNDFDEPQLVDSRSDGIVSIGSEPEEGLVGSTSTPDLSITDHPHHEDDEDDDIIVESDGSSSGDDIEIIDDSDTEGRTIVFSTDPLPIMQADKLFAIFEEYFNHESNPGSSLVDKVNATYTFEIYPHKVGSGESKKWTIDLKTKPGKCIAAQEDGGDCTFQLSDKDFVQLAANKLNPQMAFMTGKLKIKGNLGKAMKFTPDLLPKVDIKLALDASKSPKDIVALVLSSSPQSKL</sequence>
<dbReference type="Pfam" id="PF02036">
    <property type="entry name" value="SCP2"/>
    <property type="match status" value="1"/>
</dbReference>
<dbReference type="InterPro" id="IPR019366">
    <property type="entry name" value="Clusterin-associated_protein-1"/>
</dbReference>
<dbReference type="PANTHER" id="PTHR21547:SF0">
    <property type="entry name" value="CLUSTERIN-ASSOCIATED PROTEIN 1"/>
    <property type="match status" value="1"/>
</dbReference>
<evidence type="ECO:0000256" key="2">
    <source>
        <dbReference type="ARBA" id="ARBA00008340"/>
    </source>
</evidence>
<dbReference type="InterPro" id="IPR003033">
    <property type="entry name" value="SCP2_sterol-bd_dom"/>
</dbReference>
<keyword evidence="5" id="KW-0969">Cilium</keyword>
<dbReference type="InParanoid" id="C5KSL6"/>
<comment type="subcellular location">
    <subcellularLocation>
        <location evidence="1">Cell projection</location>
        <location evidence="1">Cilium</location>
    </subcellularLocation>
</comment>
<keyword evidence="3" id="KW-0970">Cilium biogenesis/degradation</keyword>
<dbReference type="AlphaFoldDB" id="C5KSL6"/>
<evidence type="ECO:0000256" key="4">
    <source>
        <dbReference type="ARBA" id="ARBA00023054"/>
    </source>
</evidence>
<comment type="similarity">
    <text evidence="2">Belongs to the CLUAP1 family.</text>
</comment>
<name>C5KSL6_PERM5</name>
<keyword evidence="11" id="KW-1185">Reference proteome</keyword>
<reference evidence="10 11" key="1">
    <citation type="submission" date="2008-07" db="EMBL/GenBank/DDBJ databases">
        <authorList>
            <person name="El-Sayed N."/>
            <person name="Caler E."/>
            <person name="Inman J."/>
            <person name="Amedeo P."/>
            <person name="Hass B."/>
            <person name="Wortman J."/>
        </authorList>
    </citation>
    <scope>NUCLEOTIDE SEQUENCE [LARGE SCALE GENOMIC DNA]</scope>
    <source>
        <strain evidence="11">ATCC 50983 / TXsc</strain>
    </source>
</reference>
<dbReference type="GO" id="GO:0005929">
    <property type="term" value="C:cilium"/>
    <property type="evidence" value="ECO:0007669"/>
    <property type="project" value="UniProtKB-SubCell"/>
</dbReference>
<dbReference type="Pfam" id="PF10234">
    <property type="entry name" value="Cluap1"/>
    <property type="match status" value="2"/>
</dbReference>
<evidence type="ECO:0000256" key="5">
    <source>
        <dbReference type="ARBA" id="ARBA00023069"/>
    </source>
</evidence>
<dbReference type="GO" id="GO:0005815">
    <property type="term" value="C:microtubule organizing center"/>
    <property type="evidence" value="ECO:0007669"/>
    <property type="project" value="TreeGrafter"/>
</dbReference>